<dbReference type="Proteomes" id="UP001066276">
    <property type="component" value="Chromosome 4_1"/>
</dbReference>
<evidence type="ECO:0000313" key="2">
    <source>
        <dbReference type="Proteomes" id="UP001066276"/>
    </source>
</evidence>
<organism evidence="1 2">
    <name type="scientific">Pleurodeles waltl</name>
    <name type="common">Iberian ribbed newt</name>
    <dbReference type="NCBI Taxonomy" id="8319"/>
    <lineage>
        <taxon>Eukaryota</taxon>
        <taxon>Metazoa</taxon>
        <taxon>Chordata</taxon>
        <taxon>Craniata</taxon>
        <taxon>Vertebrata</taxon>
        <taxon>Euteleostomi</taxon>
        <taxon>Amphibia</taxon>
        <taxon>Batrachia</taxon>
        <taxon>Caudata</taxon>
        <taxon>Salamandroidea</taxon>
        <taxon>Salamandridae</taxon>
        <taxon>Pleurodelinae</taxon>
        <taxon>Pleurodeles</taxon>
    </lineage>
</organism>
<evidence type="ECO:0000313" key="1">
    <source>
        <dbReference type="EMBL" id="KAJ1171790.1"/>
    </source>
</evidence>
<keyword evidence="2" id="KW-1185">Reference proteome</keyword>
<proteinExistence type="predicted"/>
<sequence>MPSGKPSSKTTSKSVQQLLFTKALLQTHPMAATKRQLTSSQADDPEGPALEATMDRILQEVTAVGCRLEGMDSNISALTAKTKSIGTDMAGFQNHVMDLEHRILAVEDRLSTLPYRDQELLFLCSKVVDMEDRSRRDNVCFFGFPEHEEGSDVKGSFRNILPVLIGLAFEHWSSRGHTEYVCYCQTEHHSLVPSLPAFCDPSRLDSSSPKLTFTVHTTMKLLRYAVLQISLGRPMTAIRPSSLLGPTFVTWASSMAFLNQPGCGS</sequence>
<dbReference type="AlphaFoldDB" id="A0AAV7T599"/>
<gene>
    <name evidence="1" type="ORF">NDU88_003648</name>
</gene>
<accession>A0AAV7T599</accession>
<name>A0AAV7T599_PLEWA</name>
<dbReference type="EMBL" id="JANPWB010000007">
    <property type="protein sequence ID" value="KAJ1171790.1"/>
    <property type="molecule type" value="Genomic_DNA"/>
</dbReference>
<protein>
    <submittedName>
        <fullName evidence="1">Uncharacterized protein</fullName>
    </submittedName>
</protein>
<comment type="caution">
    <text evidence="1">The sequence shown here is derived from an EMBL/GenBank/DDBJ whole genome shotgun (WGS) entry which is preliminary data.</text>
</comment>
<reference evidence="1" key="1">
    <citation type="journal article" date="2022" name="bioRxiv">
        <title>Sequencing and chromosome-scale assembly of the giantPleurodeles waltlgenome.</title>
        <authorList>
            <person name="Brown T."/>
            <person name="Elewa A."/>
            <person name="Iarovenko S."/>
            <person name="Subramanian E."/>
            <person name="Araus A.J."/>
            <person name="Petzold A."/>
            <person name="Susuki M."/>
            <person name="Suzuki K.-i.T."/>
            <person name="Hayashi T."/>
            <person name="Toyoda A."/>
            <person name="Oliveira C."/>
            <person name="Osipova E."/>
            <person name="Leigh N.D."/>
            <person name="Simon A."/>
            <person name="Yun M.H."/>
        </authorList>
    </citation>
    <scope>NUCLEOTIDE SEQUENCE</scope>
    <source>
        <strain evidence="1">20211129_DDA</strain>
        <tissue evidence="1">Liver</tissue>
    </source>
</reference>